<accession>A0ABT9XQ34</accession>
<gene>
    <name evidence="3" type="ORF">J2S10_000766</name>
</gene>
<comment type="caution">
    <text evidence="3">The sequence shown here is derived from an EMBL/GenBank/DDBJ whole genome shotgun (WGS) entry which is preliminary data.</text>
</comment>
<keyword evidence="1" id="KW-0809">Transit peptide</keyword>
<organism evidence="3 4">
    <name type="scientific">Neobacillus ginsengisoli</name>
    <dbReference type="NCBI Taxonomy" id="904295"/>
    <lineage>
        <taxon>Bacteria</taxon>
        <taxon>Bacillati</taxon>
        <taxon>Bacillota</taxon>
        <taxon>Bacilli</taxon>
        <taxon>Bacillales</taxon>
        <taxon>Bacillaceae</taxon>
        <taxon>Neobacillus</taxon>
    </lineage>
</organism>
<dbReference type="PANTHER" id="PTHR31750:SF4">
    <property type="entry name" value="LP06106P"/>
    <property type="match status" value="1"/>
</dbReference>
<dbReference type="PANTHER" id="PTHR31750">
    <property type="entry name" value="PROTEIN STAY-GREEN 1, CHLOROPLASTIC-RELATED"/>
    <property type="match status" value="1"/>
</dbReference>
<dbReference type="InterPro" id="IPR024438">
    <property type="entry name" value="Staygreen"/>
</dbReference>
<keyword evidence="4" id="KW-1185">Reference proteome</keyword>
<proteinExistence type="predicted"/>
<dbReference type="Pfam" id="PF12638">
    <property type="entry name" value="Staygreen"/>
    <property type="match status" value="1"/>
</dbReference>
<dbReference type="RefSeq" id="WP_307404575.1">
    <property type="nucleotide sequence ID" value="NZ_JAUSTW010000001.1"/>
</dbReference>
<evidence type="ECO:0000313" key="3">
    <source>
        <dbReference type="EMBL" id="MDQ0197661.1"/>
    </source>
</evidence>
<dbReference type="Proteomes" id="UP001224122">
    <property type="component" value="Unassembled WGS sequence"/>
</dbReference>
<sequence length="167" mass="19134">MQDKVIYGTLMKGGFVISKFNASKLRVTFMPPASESSPVDGRKYTLTHSDITGELFLSIGCSYNLSVINKNLRDEFLAEWISLKGHYLLRGKVYVSGGEFDESTSIRRFQIFQREATLALTAIIYADRKFFTFHPNLSNSPIFIQFNSTFPQLNQELYYGTPRQYIN</sequence>
<evidence type="ECO:0000313" key="4">
    <source>
        <dbReference type="Proteomes" id="UP001224122"/>
    </source>
</evidence>
<protein>
    <recommendedName>
        <fullName evidence="2">Staygreen protein domain-containing protein</fullName>
    </recommendedName>
</protein>
<reference evidence="3 4" key="1">
    <citation type="submission" date="2023-07" db="EMBL/GenBank/DDBJ databases">
        <title>Genomic Encyclopedia of Type Strains, Phase IV (KMG-IV): sequencing the most valuable type-strain genomes for metagenomic binning, comparative biology and taxonomic classification.</title>
        <authorList>
            <person name="Goeker M."/>
        </authorList>
    </citation>
    <scope>NUCLEOTIDE SEQUENCE [LARGE SCALE GENOMIC DNA]</scope>
    <source>
        <strain evidence="3 4">DSM 27594</strain>
    </source>
</reference>
<name>A0ABT9XQ34_9BACI</name>
<feature type="domain" description="Staygreen protein" evidence="2">
    <location>
        <begin position="19"/>
        <end position="165"/>
    </location>
</feature>
<dbReference type="EMBL" id="JAUSTW010000001">
    <property type="protein sequence ID" value="MDQ0197661.1"/>
    <property type="molecule type" value="Genomic_DNA"/>
</dbReference>
<evidence type="ECO:0000256" key="1">
    <source>
        <dbReference type="ARBA" id="ARBA00022946"/>
    </source>
</evidence>
<evidence type="ECO:0000259" key="2">
    <source>
        <dbReference type="Pfam" id="PF12638"/>
    </source>
</evidence>